<accession>B3SBX4</accession>
<dbReference type="eggNOG" id="KOG2181">
    <property type="taxonomic scope" value="Eukaryota"/>
</dbReference>
<organism evidence="1 2">
    <name type="scientific">Trichoplax adhaerens</name>
    <name type="common">Trichoplax reptans</name>
    <dbReference type="NCBI Taxonomy" id="10228"/>
    <lineage>
        <taxon>Eukaryota</taxon>
        <taxon>Metazoa</taxon>
        <taxon>Placozoa</taxon>
        <taxon>Uniplacotomia</taxon>
        <taxon>Trichoplacea</taxon>
        <taxon>Trichoplacidae</taxon>
        <taxon>Trichoplax</taxon>
    </lineage>
</organism>
<dbReference type="Proteomes" id="UP000009022">
    <property type="component" value="Unassembled WGS sequence"/>
</dbReference>
<dbReference type="InParanoid" id="B3SBX4"/>
<sequence length="148" mass="17238">MWWDAFAADFFEDDATLTIIKLSPNDDSRNRLTIGRTLIPRFFRSMFDRGVTDLYFILNQPRDSVARSIITMECDDAAMVYTEGKLTLDLTCDDSMRIRRWMFAIKNHKEYMQVNANENRSYGVNTTNLIASCLLRLTSSVHLYEKPC</sequence>
<protein>
    <submittedName>
        <fullName evidence="1">Uncharacterized protein</fullName>
    </submittedName>
</protein>
<evidence type="ECO:0000313" key="1">
    <source>
        <dbReference type="EMBL" id="EDV19750.1"/>
    </source>
</evidence>
<dbReference type="GeneID" id="6758986"/>
<dbReference type="EMBL" id="DS985267">
    <property type="protein sequence ID" value="EDV19750.1"/>
    <property type="molecule type" value="Genomic_DNA"/>
</dbReference>
<name>B3SBX4_TRIAD</name>
<dbReference type="HOGENOM" id="CLU_1761129_0_0_1"/>
<dbReference type="KEGG" id="tad:TRIADDRAFT_61769"/>
<dbReference type="PhylomeDB" id="B3SBX4"/>
<evidence type="ECO:0000313" key="2">
    <source>
        <dbReference type="Proteomes" id="UP000009022"/>
    </source>
</evidence>
<dbReference type="Pfam" id="PF01803">
    <property type="entry name" value="LIM_bind"/>
    <property type="match status" value="1"/>
</dbReference>
<reference evidence="1 2" key="1">
    <citation type="journal article" date="2008" name="Nature">
        <title>The Trichoplax genome and the nature of placozoans.</title>
        <authorList>
            <person name="Srivastava M."/>
            <person name="Begovic E."/>
            <person name="Chapman J."/>
            <person name="Putnam N.H."/>
            <person name="Hellsten U."/>
            <person name="Kawashima T."/>
            <person name="Kuo A."/>
            <person name="Mitros T."/>
            <person name="Salamov A."/>
            <person name="Carpenter M.L."/>
            <person name="Signorovitch A.Y."/>
            <person name="Moreno M.A."/>
            <person name="Kamm K."/>
            <person name="Grimwood J."/>
            <person name="Schmutz J."/>
            <person name="Shapiro H."/>
            <person name="Grigoriev I.V."/>
            <person name="Buss L.W."/>
            <person name="Schierwater B."/>
            <person name="Dellaporta S.L."/>
            <person name="Rokhsar D.S."/>
        </authorList>
    </citation>
    <scope>NUCLEOTIDE SEQUENCE [LARGE SCALE GENOMIC DNA]</scope>
    <source>
        <strain evidence="1 2">Grell-BS-1999</strain>
    </source>
</reference>
<dbReference type="CTD" id="6758986"/>
<dbReference type="OrthoDB" id="774557at2759"/>
<proteinExistence type="predicted"/>
<dbReference type="InterPro" id="IPR029005">
    <property type="entry name" value="LIM-bd/SEUSS"/>
</dbReference>
<dbReference type="PANTHER" id="PTHR10378">
    <property type="entry name" value="LIM DOMAIN-BINDING PROTEIN"/>
    <property type="match status" value="1"/>
</dbReference>
<gene>
    <name evidence="1" type="ORF">TRIADDRAFT_61769</name>
</gene>
<dbReference type="AlphaFoldDB" id="B3SBX4"/>
<dbReference type="RefSeq" id="XP_002117774.1">
    <property type="nucleotide sequence ID" value="XM_002117738.1"/>
</dbReference>
<keyword evidence="2" id="KW-1185">Reference proteome</keyword>
<dbReference type="STRING" id="10228.B3SBX4"/>